<evidence type="ECO:0000313" key="2">
    <source>
        <dbReference type="EMBL" id="CRZ04917.1"/>
    </source>
</evidence>
<accession>A0A0H5QT81</accession>
<proteinExistence type="predicted"/>
<dbReference type="EMBL" id="HACM01004475">
    <property type="protein sequence ID" value="CRZ04917.1"/>
    <property type="molecule type" value="Transcribed_RNA"/>
</dbReference>
<protein>
    <submittedName>
        <fullName evidence="2">Uncharacterized protein</fullName>
    </submittedName>
</protein>
<reference evidence="2" key="1">
    <citation type="submission" date="2015-04" db="EMBL/GenBank/DDBJ databases">
        <title>The genome sequence of the plant pathogenic Rhizarian Plasmodiophora brassicae reveals insights in its biotrophic life cycle and the origin of chitin synthesis.</title>
        <authorList>
            <person name="Schwelm A."/>
            <person name="Fogelqvist J."/>
            <person name="Knaust A."/>
            <person name="Julke S."/>
            <person name="Lilja T."/>
            <person name="Dhandapani V."/>
            <person name="Bonilla-Rosso G."/>
            <person name="Karlsson M."/>
            <person name="Shevchenko A."/>
            <person name="Choi S.R."/>
            <person name="Kim H.G."/>
            <person name="Park J.Y."/>
            <person name="Lim Y.P."/>
            <person name="Ludwig-Muller J."/>
            <person name="Dixelius C."/>
        </authorList>
    </citation>
    <scope>NUCLEOTIDE SEQUENCE</scope>
    <source>
        <tissue evidence="2">Potato root galls</tissue>
    </source>
</reference>
<sequence length="101" mass="11326">MLIDSMESERPVGSRNPASEYGADHAMELGISEMNSNFPDIGLDTDEATQLAINRMIDKAVEKGFPSEWQNRLREIISRYRNVFRLKLSNDAPAAVTPLKS</sequence>
<dbReference type="AlphaFoldDB" id="A0A0H5QT81"/>
<name>A0A0H5QT81_9EUKA</name>
<organism evidence="2">
    <name type="scientific">Spongospora subterranea</name>
    <dbReference type="NCBI Taxonomy" id="70186"/>
    <lineage>
        <taxon>Eukaryota</taxon>
        <taxon>Sar</taxon>
        <taxon>Rhizaria</taxon>
        <taxon>Endomyxa</taxon>
        <taxon>Phytomyxea</taxon>
        <taxon>Plasmodiophorida</taxon>
        <taxon>Plasmodiophoridae</taxon>
        <taxon>Spongospora</taxon>
    </lineage>
</organism>
<evidence type="ECO:0000256" key="1">
    <source>
        <dbReference type="SAM" id="MobiDB-lite"/>
    </source>
</evidence>
<feature type="region of interest" description="Disordered" evidence="1">
    <location>
        <begin position="1"/>
        <end position="21"/>
    </location>
</feature>